<name>A0ABD2M509_9BILA</name>
<dbReference type="Proteomes" id="UP001620626">
    <property type="component" value="Unassembled WGS sequence"/>
</dbReference>
<protein>
    <recommendedName>
        <fullName evidence="2">beta-mannosidase</fullName>
        <ecNumber evidence="2">3.2.1.25</ecNumber>
    </recommendedName>
</protein>
<dbReference type="Gene3D" id="3.20.20.80">
    <property type="entry name" value="Glycosidases"/>
    <property type="match status" value="2"/>
</dbReference>
<dbReference type="PANTHER" id="PTHR43730">
    <property type="entry name" value="BETA-MANNOSIDASE"/>
    <property type="match status" value="1"/>
</dbReference>
<organism evidence="7 8">
    <name type="scientific">Heterodera trifolii</name>
    <dbReference type="NCBI Taxonomy" id="157864"/>
    <lineage>
        <taxon>Eukaryota</taxon>
        <taxon>Metazoa</taxon>
        <taxon>Ecdysozoa</taxon>
        <taxon>Nematoda</taxon>
        <taxon>Chromadorea</taxon>
        <taxon>Rhabditida</taxon>
        <taxon>Tylenchina</taxon>
        <taxon>Tylenchomorpha</taxon>
        <taxon>Tylenchoidea</taxon>
        <taxon>Heteroderidae</taxon>
        <taxon>Heteroderinae</taxon>
        <taxon>Heterodera</taxon>
    </lineage>
</organism>
<dbReference type="InterPro" id="IPR036156">
    <property type="entry name" value="Beta-gal/glucu_dom_sf"/>
</dbReference>
<evidence type="ECO:0000256" key="3">
    <source>
        <dbReference type="ARBA" id="ARBA00022801"/>
    </source>
</evidence>
<dbReference type="EMBL" id="JBICBT010000133">
    <property type="protein sequence ID" value="KAL3122554.1"/>
    <property type="molecule type" value="Genomic_DNA"/>
</dbReference>
<evidence type="ECO:0000256" key="2">
    <source>
        <dbReference type="ARBA" id="ARBA00012754"/>
    </source>
</evidence>
<feature type="signal peptide" evidence="5">
    <location>
        <begin position="1"/>
        <end position="15"/>
    </location>
</feature>
<keyword evidence="3" id="KW-0378">Hydrolase</keyword>
<keyword evidence="5" id="KW-0732">Signal</keyword>
<dbReference type="GO" id="GO:0004567">
    <property type="term" value="F:beta-mannosidase activity"/>
    <property type="evidence" value="ECO:0007669"/>
    <property type="project" value="UniProtKB-EC"/>
</dbReference>
<evidence type="ECO:0000313" key="7">
    <source>
        <dbReference type="EMBL" id="KAL3122554.1"/>
    </source>
</evidence>
<comment type="caution">
    <text evidence="7">The sequence shown here is derived from an EMBL/GenBank/DDBJ whole genome shotgun (WGS) entry which is preliminary data.</text>
</comment>
<dbReference type="InterPro" id="IPR008979">
    <property type="entry name" value="Galactose-bd-like_sf"/>
</dbReference>
<dbReference type="SUPFAM" id="SSF49303">
    <property type="entry name" value="beta-Galactosidase/glucuronidase domain"/>
    <property type="match status" value="1"/>
</dbReference>
<feature type="domain" description="Beta-mannosidase-like galactose-binding" evidence="6">
    <location>
        <begin position="24"/>
        <end position="90"/>
    </location>
</feature>
<feature type="domain" description="Beta-mannosidase-like galactose-binding" evidence="6">
    <location>
        <begin position="108"/>
        <end position="156"/>
    </location>
</feature>
<reference evidence="7 8" key="1">
    <citation type="submission" date="2024-10" db="EMBL/GenBank/DDBJ databases">
        <authorList>
            <person name="Kim D."/>
        </authorList>
    </citation>
    <scope>NUCLEOTIDE SEQUENCE [LARGE SCALE GENOMIC DNA]</scope>
    <source>
        <strain evidence="7">BH-2024</strain>
    </source>
</reference>
<gene>
    <name evidence="7" type="ORF">niasHT_003090</name>
</gene>
<comment type="catalytic activity">
    <reaction evidence="1">
        <text>Hydrolysis of terminal, non-reducing beta-D-mannose residues in beta-D-mannosides.</text>
        <dbReference type="EC" id="3.2.1.25"/>
    </reaction>
</comment>
<dbReference type="InterPro" id="IPR013783">
    <property type="entry name" value="Ig-like_fold"/>
</dbReference>
<sequence length="878" mass="100343">MLMFALIIPFHFVSSRFFDLDGIWHFSSQNWPKLSGNAKVPGDIYADLFANGFIEDPLFGKGDDFCRWVPRHRWIYEKKFELPDEAHKARREFHFGYFEIDQFMAEKYEAFHGHKLPPQCTPPIYNGECHVQFLRKMQANFGWDWGPSFPTVGIWRPIRLEFFDLLSIRRFSPVVSLGNDECFVISVRLSLICAVDHQISIKLSLVELGMAKEFIVSTGKKGPNLELDGLKMEIPAKSVQLWHPIGYGNQSMYTLEVKISEMGFELAFSRKRIAFRTVRLNQQLADLSDAKKGRLFQFEVNGVPIFLKGTNWVPISLFPGRDHSERRKFTLFSALKANANVLRVWGGGFYELDEFYEQADELDFMFACALYPIDSHFLRSVEEEIEEQLRYDKPITNHHCFPIAIGSLFLAQCRLFRAFAYDRLQLPRLISMITDQSVLSPLSFGIIHILCPFHVLRLRHHPSVLCWAGNNENELAVRSQWYPSWDYPEEAQARDYGGVAKNPGDAAYGDVHFYSELVNLWKPSNFPVPRCSSEFGVQSMPLRGTMARWIDPSDWNYKSGTLVSRQHHPGGVLNLPAIVSQHFNLLSSNFSSLSLSAPFFIDKFAFLSQIHQAIALQAQIEHYRRFRSHLDEAGLGHTMCAMYWQLNDVWAAPTWSTVDFDLRWKVGHHFVRRSFSPLIVSMFLDSNGIFRLWTVSDLSLSVQNAIVRLSLFPLRNGLSPLFTANVSVPNISPLSSQEIPLPDWPPIAFVRPFSSYDQGDFLLIADLISSRGDLLSPRAVLYPDKMFHAGLYGSAAVSSLRDNKNGTFSVEVTLTDNVLPLLWLDLSDAFKNANSEVLFFFEENAFPAVSSHHFSTLQIVRNPKGVRIGKNDIVLMAL</sequence>
<dbReference type="EC" id="3.2.1.25" evidence="2"/>
<dbReference type="SUPFAM" id="SSF51445">
    <property type="entry name" value="(Trans)glycosidases"/>
    <property type="match status" value="2"/>
</dbReference>
<evidence type="ECO:0000256" key="1">
    <source>
        <dbReference type="ARBA" id="ARBA00000829"/>
    </source>
</evidence>
<dbReference type="SUPFAM" id="SSF49785">
    <property type="entry name" value="Galactose-binding domain-like"/>
    <property type="match status" value="1"/>
</dbReference>
<proteinExistence type="predicted"/>
<evidence type="ECO:0000313" key="8">
    <source>
        <dbReference type="Proteomes" id="UP001620626"/>
    </source>
</evidence>
<dbReference type="InterPro" id="IPR017853">
    <property type="entry name" value="GH"/>
</dbReference>
<dbReference type="PANTHER" id="PTHR43730:SF1">
    <property type="entry name" value="BETA-MANNOSIDASE"/>
    <property type="match status" value="1"/>
</dbReference>
<dbReference type="InterPro" id="IPR054593">
    <property type="entry name" value="Beta-mannosidase-like_N2"/>
</dbReference>
<dbReference type="Gene3D" id="2.60.120.260">
    <property type="entry name" value="Galactose-binding domain-like"/>
    <property type="match status" value="2"/>
</dbReference>
<keyword evidence="8" id="KW-1185">Reference proteome</keyword>
<evidence type="ECO:0000256" key="4">
    <source>
        <dbReference type="ARBA" id="ARBA00023295"/>
    </source>
</evidence>
<dbReference type="Gene3D" id="2.60.40.10">
    <property type="entry name" value="Immunoglobulins"/>
    <property type="match status" value="1"/>
</dbReference>
<evidence type="ECO:0000259" key="6">
    <source>
        <dbReference type="Pfam" id="PF22666"/>
    </source>
</evidence>
<accession>A0ABD2M509</accession>
<keyword evidence="4" id="KW-0326">Glycosidase</keyword>
<dbReference type="InterPro" id="IPR050887">
    <property type="entry name" value="Beta-mannosidase_GH2"/>
</dbReference>
<dbReference type="Pfam" id="PF22666">
    <property type="entry name" value="Glyco_hydro_2_N2"/>
    <property type="match status" value="2"/>
</dbReference>
<feature type="chain" id="PRO_5044850366" description="beta-mannosidase" evidence="5">
    <location>
        <begin position="16"/>
        <end position="878"/>
    </location>
</feature>
<dbReference type="AlphaFoldDB" id="A0ABD2M509"/>
<evidence type="ECO:0000256" key="5">
    <source>
        <dbReference type="SAM" id="SignalP"/>
    </source>
</evidence>